<feature type="region of interest" description="Disordered" evidence="13">
    <location>
        <begin position="1"/>
        <end position="21"/>
    </location>
</feature>
<keyword evidence="4 12" id="KW-0813">Transport</keyword>
<evidence type="ECO:0000256" key="3">
    <source>
        <dbReference type="ARBA" id="ARBA00021622"/>
    </source>
</evidence>
<keyword evidence="9 12" id="KW-1133">Transmembrane helix</keyword>
<dbReference type="PANTHER" id="PTHR30531">
    <property type="entry name" value="FLAGELLAR BIOSYNTHETIC PROTEIN FLHB"/>
    <property type="match status" value="1"/>
</dbReference>
<dbReference type="AlphaFoldDB" id="A0A8J8B1B1"/>
<reference evidence="14" key="1">
    <citation type="submission" date="2021-04" db="EMBL/GenBank/DDBJ databases">
        <title>Sinoanaerobacter chloroacetimidivorans sp. nov., an obligate anaerobic bacterium isolated from anaerobic sludge.</title>
        <authorList>
            <person name="Bao Y."/>
        </authorList>
    </citation>
    <scope>NUCLEOTIDE SEQUENCE</scope>
    <source>
        <strain evidence="14">BAD-6</strain>
    </source>
</reference>
<comment type="function">
    <text evidence="12">Required for formation of the rod structure in the basal body of the flagellar apparatus. Together with FliI and FliH, may constitute the export apparatus of flagellin.</text>
</comment>
<keyword evidence="14" id="KW-0969">Cilium</keyword>
<dbReference type="GO" id="GO:0009306">
    <property type="term" value="P:protein secretion"/>
    <property type="evidence" value="ECO:0007669"/>
    <property type="project" value="InterPro"/>
</dbReference>
<dbReference type="InterPro" id="IPR006135">
    <property type="entry name" value="T3SS_substrate_exporter"/>
</dbReference>
<dbReference type="InterPro" id="IPR029025">
    <property type="entry name" value="T3SS_substrate_exporter_C"/>
</dbReference>
<evidence type="ECO:0000256" key="9">
    <source>
        <dbReference type="ARBA" id="ARBA00022989"/>
    </source>
</evidence>
<keyword evidence="10 12" id="KW-0472">Membrane</keyword>
<gene>
    <name evidence="12 14" type="primary">flhB</name>
    <name evidence="14" type="ORF">KCX82_06670</name>
</gene>
<dbReference type="FunFam" id="3.40.1690.10:FF:000001">
    <property type="entry name" value="Flagellar biosynthetic protein FlhB"/>
    <property type="match status" value="1"/>
</dbReference>
<evidence type="ECO:0000313" key="15">
    <source>
        <dbReference type="Proteomes" id="UP000675664"/>
    </source>
</evidence>
<keyword evidence="5 12" id="KW-1003">Cell membrane</keyword>
<dbReference type="GO" id="GO:0005886">
    <property type="term" value="C:plasma membrane"/>
    <property type="evidence" value="ECO:0007669"/>
    <property type="project" value="UniProtKB-SubCell"/>
</dbReference>
<dbReference type="InterPro" id="IPR006136">
    <property type="entry name" value="FlhB"/>
</dbReference>
<protein>
    <recommendedName>
        <fullName evidence="3 12">Flagellar biosynthetic protein FlhB</fullName>
    </recommendedName>
</protein>
<dbReference type="PRINTS" id="PR00950">
    <property type="entry name" value="TYPE3IMSPROT"/>
</dbReference>
<dbReference type="Gene3D" id="6.10.250.2080">
    <property type="match status" value="1"/>
</dbReference>
<dbReference type="PANTHER" id="PTHR30531:SF12">
    <property type="entry name" value="FLAGELLAR BIOSYNTHETIC PROTEIN FLHB"/>
    <property type="match status" value="1"/>
</dbReference>
<evidence type="ECO:0000256" key="10">
    <source>
        <dbReference type="ARBA" id="ARBA00023136"/>
    </source>
</evidence>
<name>A0A8J8B1B1_9FIRM</name>
<feature type="transmembrane region" description="Helical" evidence="12">
    <location>
        <begin position="30"/>
        <end position="50"/>
    </location>
</feature>
<evidence type="ECO:0000256" key="6">
    <source>
        <dbReference type="ARBA" id="ARBA00022692"/>
    </source>
</evidence>
<evidence type="ECO:0000256" key="12">
    <source>
        <dbReference type="RuleBase" id="RU364091"/>
    </source>
</evidence>
<feature type="transmembrane region" description="Helical" evidence="12">
    <location>
        <begin position="95"/>
        <end position="119"/>
    </location>
</feature>
<keyword evidence="6 12" id="KW-0812">Transmembrane</keyword>
<dbReference type="Pfam" id="PF01312">
    <property type="entry name" value="Bac_export_2"/>
    <property type="match status" value="1"/>
</dbReference>
<evidence type="ECO:0000256" key="11">
    <source>
        <dbReference type="ARBA" id="ARBA00023225"/>
    </source>
</evidence>
<organism evidence="14 15">
    <name type="scientific">Sinanaerobacter chloroacetimidivorans</name>
    <dbReference type="NCBI Taxonomy" id="2818044"/>
    <lineage>
        <taxon>Bacteria</taxon>
        <taxon>Bacillati</taxon>
        <taxon>Bacillota</taxon>
        <taxon>Clostridia</taxon>
        <taxon>Peptostreptococcales</taxon>
        <taxon>Anaerovoracaceae</taxon>
        <taxon>Sinanaerobacter</taxon>
    </lineage>
</organism>
<keyword evidence="7 12" id="KW-1005">Bacterial flagellum biogenesis</keyword>
<dbReference type="RefSeq" id="WP_227017677.1">
    <property type="nucleotide sequence ID" value="NZ_JAGSND010000003.1"/>
</dbReference>
<feature type="transmembrane region" description="Helical" evidence="12">
    <location>
        <begin position="140"/>
        <end position="159"/>
    </location>
</feature>
<proteinExistence type="inferred from homology"/>
<dbReference type="EMBL" id="JAGSND010000003">
    <property type="protein sequence ID" value="MBR0597547.1"/>
    <property type="molecule type" value="Genomic_DNA"/>
</dbReference>
<evidence type="ECO:0000256" key="4">
    <source>
        <dbReference type="ARBA" id="ARBA00022448"/>
    </source>
</evidence>
<evidence type="ECO:0000256" key="13">
    <source>
        <dbReference type="SAM" id="MobiDB-lite"/>
    </source>
</evidence>
<dbReference type="NCBIfam" id="TIGR00328">
    <property type="entry name" value="flhB"/>
    <property type="match status" value="1"/>
</dbReference>
<evidence type="ECO:0000256" key="5">
    <source>
        <dbReference type="ARBA" id="ARBA00022475"/>
    </source>
</evidence>
<evidence type="ECO:0000256" key="8">
    <source>
        <dbReference type="ARBA" id="ARBA00022927"/>
    </source>
</evidence>
<keyword evidence="14" id="KW-0282">Flagellum</keyword>
<comment type="subcellular location">
    <subcellularLocation>
        <location evidence="1">Cell membrane</location>
        <topology evidence="1">Multi-pass membrane protein</topology>
    </subcellularLocation>
</comment>
<evidence type="ECO:0000256" key="1">
    <source>
        <dbReference type="ARBA" id="ARBA00004651"/>
    </source>
</evidence>
<comment type="similarity">
    <text evidence="2 12">Belongs to the type III secretion exporter family.</text>
</comment>
<comment type="caution">
    <text evidence="14">The sequence shown here is derived from an EMBL/GenBank/DDBJ whole genome shotgun (WGS) entry which is preliminary data.</text>
</comment>
<evidence type="ECO:0000256" key="7">
    <source>
        <dbReference type="ARBA" id="ARBA00022795"/>
    </source>
</evidence>
<keyword evidence="11 12" id="KW-1006">Bacterial flagellum protein export</keyword>
<dbReference type="GO" id="GO:0044780">
    <property type="term" value="P:bacterial-type flagellum assembly"/>
    <property type="evidence" value="ECO:0007669"/>
    <property type="project" value="InterPro"/>
</dbReference>
<sequence>MAETNKTEKATPKKRRDERKKGNTFQSKDVVSIAVIIIGFVLISKLGLFITTQIKNLYINQLQHMQGLQDLTIAACMQIFREAIVVFFITTIPLAVVLTFTGVIMAGAQTGFLVSGDLLKFKYSRISFIEGAKRLLSLRSVVQLVKSLIKVFVIMWLIYSSIKDLLVVTPDILNTSLDSNISFMMDRVLSLVYKICLIFVGVAILDFAYQKYDYEKKLRMTKQEVKDEYKQTEGDPFIKGKIKEKQRKMSMNRMIQQVPSADVIIRNPTHFAIALKYDIEKDPAPIVLAKGQDLMAKRIIEVAEKNKILITENKPLARGLYEIVEVNGYIPGEFYQAVAEVMAWVYSNKDKGKKKV</sequence>
<reference evidence="14" key="2">
    <citation type="submission" date="2021-04" db="EMBL/GenBank/DDBJ databases">
        <authorList>
            <person name="Liu J."/>
        </authorList>
    </citation>
    <scope>NUCLEOTIDE SEQUENCE</scope>
    <source>
        <strain evidence="14">BAD-6</strain>
    </source>
</reference>
<dbReference type="SUPFAM" id="SSF160544">
    <property type="entry name" value="EscU C-terminal domain-like"/>
    <property type="match status" value="1"/>
</dbReference>
<accession>A0A8J8B1B1</accession>
<feature type="compositionally biased region" description="Basic and acidic residues" evidence="13">
    <location>
        <begin position="1"/>
        <end position="11"/>
    </location>
</feature>
<keyword evidence="8 12" id="KW-0653">Protein transport</keyword>
<feature type="transmembrane region" description="Helical" evidence="12">
    <location>
        <begin position="191"/>
        <end position="209"/>
    </location>
</feature>
<keyword evidence="15" id="KW-1185">Reference proteome</keyword>
<evidence type="ECO:0000313" key="14">
    <source>
        <dbReference type="EMBL" id="MBR0597547.1"/>
    </source>
</evidence>
<evidence type="ECO:0000256" key="2">
    <source>
        <dbReference type="ARBA" id="ARBA00010690"/>
    </source>
</evidence>
<dbReference type="Proteomes" id="UP000675664">
    <property type="component" value="Unassembled WGS sequence"/>
</dbReference>
<dbReference type="Gene3D" id="3.40.1690.10">
    <property type="entry name" value="secretion proteins EscU"/>
    <property type="match status" value="1"/>
</dbReference>
<keyword evidence="14" id="KW-0966">Cell projection</keyword>